<dbReference type="OrthoDB" id="10579814at2759"/>
<dbReference type="Gene3D" id="1.10.287.110">
    <property type="entry name" value="DnaJ domain"/>
    <property type="match status" value="1"/>
</dbReference>
<accession>K0RMC3</accession>
<name>K0RMC3_THAOC</name>
<dbReference type="EMBL" id="AGNL01046516">
    <property type="protein sequence ID" value="EJK47882.1"/>
    <property type="molecule type" value="Genomic_DNA"/>
</dbReference>
<dbReference type="Proteomes" id="UP000266841">
    <property type="component" value="Unassembled WGS sequence"/>
</dbReference>
<keyword evidence="3" id="KW-1185">Reference proteome</keyword>
<evidence type="ECO:0000313" key="2">
    <source>
        <dbReference type="EMBL" id="EJK47882.1"/>
    </source>
</evidence>
<evidence type="ECO:0000256" key="1">
    <source>
        <dbReference type="SAM" id="MobiDB-lite"/>
    </source>
</evidence>
<dbReference type="AlphaFoldDB" id="K0RMC3"/>
<evidence type="ECO:0008006" key="4">
    <source>
        <dbReference type="Google" id="ProtNLM"/>
    </source>
</evidence>
<proteinExistence type="predicted"/>
<protein>
    <recommendedName>
        <fullName evidence="4">J domain-containing protein</fullName>
    </recommendedName>
</protein>
<organism evidence="2 3">
    <name type="scientific">Thalassiosira oceanica</name>
    <name type="common">Marine diatom</name>
    <dbReference type="NCBI Taxonomy" id="159749"/>
    <lineage>
        <taxon>Eukaryota</taxon>
        <taxon>Sar</taxon>
        <taxon>Stramenopiles</taxon>
        <taxon>Ochrophyta</taxon>
        <taxon>Bacillariophyta</taxon>
        <taxon>Coscinodiscophyceae</taxon>
        <taxon>Thalassiosirophycidae</taxon>
        <taxon>Thalassiosirales</taxon>
        <taxon>Thalassiosiraceae</taxon>
        <taxon>Thalassiosira</taxon>
    </lineage>
</organism>
<dbReference type="InterPro" id="IPR036869">
    <property type="entry name" value="J_dom_sf"/>
</dbReference>
<dbReference type="SUPFAM" id="SSF46565">
    <property type="entry name" value="Chaperone J-domain"/>
    <property type="match status" value="1"/>
</dbReference>
<sequence length="193" mass="21824">MSLKRAHELLKISRSQSDERVCVSKLQIQTAFRSAALLHHPDLRRGSRSVGVSAESSAASSELFRECSEARELLLDYYVRHKFVPKNVVESTRNVPHDDTLFSVWTTNRSFQLEVFLSVVILLVDGELILLLWYHGGIDSWEARQPANRDTYHDMQQSLSNGISRQGQSKEIPSRTMQRGQGQGKGQSKGILT</sequence>
<reference evidence="2 3" key="1">
    <citation type="journal article" date="2012" name="Genome Biol.">
        <title>Genome and low-iron response of an oceanic diatom adapted to chronic iron limitation.</title>
        <authorList>
            <person name="Lommer M."/>
            <person name="Specht M."/>
            <person name="Roy A.S."/>
            <person name="Kraemer L."/>
            <person name="Andreson R."/>
            <person name="Gutowska M.A."/>
            <person name="Wolf J."/>
            <person name="Bergner S.V."/>
            <person name="Schilhabel M.B."/>
            <person name="Klostermeier U.C."/>
            <person name="Beiko R.G."/>
            <person name="Rosenstiel P."/>
            <person name="Hippler M."/>
            <person name="Laroche J."/>
        </authorList>
    </citation>
    <scope>NUCLEOTIDE SEQUENCE [LARGE SCALE GENOMIC DNA]</scope>
    <source>
        <strain evidence="2 3">CCMP1005</strain>
    </source>
</reference>
<comment type="caution">
    <text evidence="2">The sequence shown here is derived from an EMBL/GenBank/DDBJ whole genome shotgun (WGS) entry which is preliminary data.</text>
</comment>
<gene>
    <name evidence="2" type="ORF">THAOC_33370</name>
</gene>
<evidence type="ECO:0000313" key="3">
    <source>
        <dbReference type="Proteomes" id="UP000266841"/>
    </source>
</evidence>
<feature type="region of interest" description="Disordered" evidence="1">
    <location>
        <begin position="158"/>
        <end position="193"/>
    </location>
</feature>
<feature type="compositionally biased region" description="Polar residues" evidence="1">
    <location>
        <begin position="158"/>
        <end position="177"/>
    </location>
</feature>